<comment type="subcellular location">
    <subcellularLocation>
        <location evidence="1">Membrane</location>
        <topology evidence="1">Single-pass type I membrane protein</topology>
    </subcellularLocation>
</comment>
<evidence type="ECO:0000256" key="5">
    <source>
        <dbReference type="ARBA" id="ARBA00023136"/>
    </source>
</evidence>
<dbReference type="Proteomes" id="UP000261620">
    <property type="component" value="Unplaced"/>
</dbReference>
<evidence type="ECO:0000256" key="4">
    <source>
        <dbReference type="ARBA" id="ARBA00022989"/>
    </source>
</evidence>
<evidence type="ECO:0000256" key="7">
    <source>
        <dbReference type="ARBA" id="ARBA00023180"/>
    </source>
</evidence>
<dbReference type="Ensembl" id="ENSMMOT00000002877.1">
    <property type="protein sequence ID" value="ENSMMOP00000002832.1"/>
    <property type="gene ID" value="ENSMMOG00000002285.1"/>
</dbReference>
<keyword evidence="3" id="KW-0732">Signal</keyword>
<evidence type="ECO:0000256" key="2">
    <source>
        <dbReference type="ARBA" id="ARBA00022692"/>
    </source>
</evidence>
<dbReference type="GO" id="GO:0009897">
    <property type="term" value="C:external side of plasma membrane"/>
    <property type="evidence" value="ECO:0007669"/>
    <property type="project" value="TreeGrafter"/>
</dbReference>
<sequence>MCENRNAQYCLSSTFFVAFLLKRILLLYTLCFLLSCGLVSVTHNLHCVNDYLYTINCSLSIAAAENTSDNSSNYWINTFLCFLTNTNGEFMCSVNRDDGSEDTFVDMDIFELSLCHSQKNFSETCELLEEEYSPEMNIKPNVPCCFAVSHNSSQRRFTWRNTYEEYSHVTALPTSLMYQLQYYKRGDRQNVRFKRLKCLSTTFSMDDETLEADTEYAARVRSSPNQVLYMGEWSDWSPEAHWRTESVKNVSVSYPLLKHPLISGLVKVFIPLCVAVTFLLLCYTSVKNALIPTPAPYFHTLYSDCHGDFKSWVVTKETGDILKAEETLPIDTLTKYADIQEELKPQFDHLLKEGNPYVNVTRPDFDSSLLGVPSGSESPAEEDSGCYLCSHPSLERGAPFYCNEYCTLSAFRQGCWIVILEQHAQFEQPSFPRSLRKHTTIRSAL</sequence>
<dbReference type="STRING" id="94237.ENSMMOP00000002832"/>
<reference evidence="10" key="2">
    <citation type="submission" date="2025-09" db="UniProtKB">
        <authorList>
            <consortium name="Ensembl"/>
        </authorList>
    </citation>
    <scope>IDENTIFICATION</scope>
</reference>
<dbReference type="Gene3D" id="2.60.40.10">
    <property type="entry name" value="Immunoglobulins"/>
    <property type="match status" value="1"/>
</dbReference>
<feature type="domain" description="Fibronectin type-III" evidence="9">
    <location>
        <begin position="139"/>
        <end position="247"/>
    </location>
</feature>
<evidence type="ECO:0000256" key="3">
    <source>
        <dbReference type="ARBA" id="ARBA00022729"/>
    </source>
</evidence>
<dbReference type="PROSITE" id="PS50853">
    <property type="entry name" value="FN3"/>
    <property type="match status" value="1"/>
</dbReference>
<dbReference type="GO" id="GO:0004896">
    <property type="term" value="F:cytokine receptor activity"/>
    <property type="evidence" value="ECO:0007669"/>
    <property type="project" value="InterPro"/>
</dbReference>
<dbReference type="AlphaFoldDB" id="A0A3Q3VVE4"/>
<keyword evidence="6" id="KW-0675">Receptor</keyword>
<dbReference type="PROSITE" id="PS01355">
    <property type="entry name" value="HEMATOPO_REC_S_F1"/>
    <property type="match status" value="1"/>
</dbReference>
<protein>
    <recommendedName>
        <fullName evidence="9">Fibronectin type-III domain-containing protein</fullName>
    </recommendedName>
</protein>
<keyword evidence="7" id="KW-0325">Glycoprotein</keyword>
<feature type="transmembrane region" description="Helical" evidence="8">
    <location>
        <begin position="25"/>
        <end position="45"/>
    </location>
</feature>
<proteinExistence type="predicted"/>
<dbReference type="CDD" id="cd00063">
    <property type="entry name" value="FN3"/>
    <property type="match status" value="1"/>
</dbReference>
<name>A0A3Q3VVE4_MOLML</name>
<evidence type="ECO:0000256" key="6">
    <source>
        <dbReference type="ARBA" id="ARBA00023170"/>
    </source>
</evidence>
<keyword evidence="4 8" id="KW-1133">Transmembrane helix</keyword>
<dbReference type="InterPro" id="IPR003531">
    <property type="entry name" value="Hempt_rcpt_S_F1_CS"/>
</dbReference>
<keyword evidence="2 8" id="KW-0812">Transmembrane</keyword>
<keyword evidence="5 8" id="KW-0472">Membrane</keyword>
<dbReference type="InterPro" id="IPR013783">
    <property type="entry name" value="Ig-like_fold"/>
</dbReference>
<dbReference type="InterPro" id="IPR036116">
    <property type="entry name" value="FN3_sf"/>
</dbReference>
<dbReference type="InterPro" id="IPR003961">
    <property type="entry name" value="FN3_dom"/>
</dbReference>
<accession>A0A3Q3VVE4</accession>
<evidence type="ECO:0000313" key="10">
    <source>
        <dbReference type="Ensembl" id="ENSMMOP00000002832.1"/>
    </source>
</evidence>
<evidence type="ECO:0000256" key="8">
    <source>
        <dbReference type="SAM" id="Phobius"/>
    </source>
</evidence>
<evidence type="ECO:0000259" key="9">
    <source>
        <dbReference type="PROSITE" id="PS50853"/>
    </source>
</evidence>
<dbReference type="PANTHER" id="PTHR23037">
    <property type="entry name" value="CYTOKINE RECEPTOR"/>
    <property type="match status" value="1"/>
</dbReference>
<dbReference type="OMA" id="CNEYCTL"/>
<dbReference type="PANTHER" id="PTHR23037:SF7">
    <property type="entry name" value="INTERLEUKIN-21 RECEPTOR"/>
    <property type="match status" value="1"/>
</dbReference>
<organism evidence="10 11">
    <name type="scientific">Mola mola</name>
    <name type="common">Ocean sunfish</name>
    <name type="synonym">Tetraodon mola</name>
    <dbReference type="NCBI Taxonomy" id="94237"/>
    <lineage>
        <taxon>Eukaryota</taxon>
        <taxon>Metazoa</taxon>
        <taxon>Chordata</taxon>
        <taxon>Craniata</taxon>
        <taxon>Vertebrata</taxon>
        <taxon>Euteleostomi</taxon>
        <taxon>Actinopterygii</taxon>
        <taxon>Neopterygii</taxon>
        <taxon>Teleostei</taxon>
        <taxon>Neoteleostei</taxon>
        <taxon>Acanthomorphata</taxon>
        <taxon>Eupercaria</taxon>
        <taxon>Tetraodontiformes</taxon>
        <taxon>Molidae</taxon>
        <taxon>Mola</taxon>
    </lineage>
</organism>
<evidence type="ECO:0000256" key="1">
    <source>
        <dbReference type="ARBA" id="ARBA00004479"/>
    </source>
</evidence>
<evidence type="ECO:0000313" key="11">
    <source>
        <dbReference type="Proteomes" id="UP000261620"/>
    </source>
</evidence>
<dbReference type="SUPFAM" id="SSF49265">
    <property type="entry name" value="Fibronectin type III"/>
    <property type="match status" value="1"/>
</dbReference>
<reference evidence="10" key="1">
    <citation type="submission" date="2025-08" db="UniProtKB">
        <authorList>
            <consortium name="Ensembl"/>
        </authorList>
    </citation>
    <scope>IDENTIFICATION</scope>
</reference>
<keyword evidence="11" id="KW-1185">Reference proteome</keyword>